<evidence type="ECO:0000313" key="2">
    <source>
        <dbReference type="Proteomes" id="UP000254968"/>
    </source>
</evidence>
<keyword evidence="2" id="KW-1185">Reference proteome</keyword>
<dbReference type="Gene3D" id="2.40.160.160">
    <property type="entry name" value="Inverse autotransporter, beta-domain"/>
    <property type="match status" value="1"/>
</dbReference>
<dbReference type="RefSeq" id="WP_115302919.1">
    <property type="nucleotide sequence ID" value="NZ_CAAAHO010000007.1"/>
</dbReference>
<protein>
    <recommendedName>
        <fullName evidence="3">Inverse autotransporter beta-domain domain-containing protein</fullName>
    </recommendedName>
</protein>
<evidence type="ECO:0008006" key="3">
    <source>
        <dbReference type="Google" id="ProtNLM"/>
    </source>
</evidence>
<dbReference type="Proteomes" id="UP000254968">
    <property type="component" value="Unassembled WGS sequence"/>
</dbReference>
<gene>
    <name evidence="1" type="ORF">NCTC13315_01768</name>
</gene>
<dbReference type="OrthoDB" id="5647610at2"/>
<reference evidence="1 2" key="1">
    <citation type="submission" date="2018-06" db="EMBL/GenBank/DDBJ databases">
        <authorList>
            <consortium name="Pathogen Informatics"/>
            <person name="Doyle S."/>
        </authorList>
    </citation>
    <scope>NUCLEOTIDE SEQUENCE [LARGE SCALE GENOMIC DNA]</scope>
    <source>
        <strain evidence="1 2">NCTC13315</strain>
    </source>
</reference>
<evidence type="ECO:0000313" key="1">
    <source>
        <dbReference type="EMBL" id="STX29230.1"/>
    </source>
</evidence>
<name>A0A378I394_9GAMM</name>
<organism evidence="1 2">
    <name type="scientific">Legionella beliardensis</name>
    <dbReference type="NCBI Taxonomy" id="91822"/>
    <lineage>
        <taxon>Bacteria</taxon>
        <taxon>Pseudomonadati</taxon>
        <taxon>Pseudomonadota</taxon>
        <taxon>Gammaproteobacteria</taxon>
        <taxon>Legionellales</taxon>
        <taxon>Legionellaceae</taxon>
        <taxon>Legionella</taxon>
    </lineage>
</organism>
<accession>A0A378I394</accession>
<sequence length="740" mass="79459">MTHATALTAKTTIIPSTIMAFIFSLYSEVTYSEFITAPWSTRFTGQGLVGDHLVSGFIDGMQPLIGNNNQLWFLDGSVLGGSGDFHKENVVYSLGTGFRQLTHLNQAPVALGGFFFADYQKTANRTQAWLANPGIELLGQYNEARVQGYIPLSHASQPYQNLFASELSQMNVASSPNFNHLNYVQGHSFFDTPVALTDEYGTGVEAELGHYLPWYQGGWLRGGVYYFQFNHAKEITGVEANIELFARKNAALIVQDNYDNQNKNKFSIGIRLSFDGFNYAETQPISERMTAPIIRHLARQYEGLGTPVRKGFKPTSPQVITNNIWFFSPNGTFQGHNAPVNLLNCTAENPCLNLDQTLTNGIATIAPQAQMWFAPGTYILPSTGNNGFIQLADGQTLWGRTSNFINPANFNQLPHIIGGLWWSNNGLINNMQVTNINQVMPTVITGSLFDAAITVGANTNMVINNSVINSLGTQEVNAYASYANNNNLYVNYSILNANSETGLAVGGLNNYEKIFINYSIINIAGSNLEFGNYGVVGQNLSVKHSTINAIGTSETGTYGVAANNNATVTQSIVNVTGTGLIFGVSAINNAHVSNSVINTTADGDVYGLSTGNDALVTSSLITSYARSSGLSHAVDAFNSIITSSQIYAKSASDNEAIGVIDYIGGATINISNSFINAENTQGGLAQGIDTVGGEITFTGGASHVIAQANEPSLALPTRGAVRNRSKPKSLCIANGVITNC</sequence>
<dbReference type="AlphaFoldDB" id="A0A378I394"/>
<proteinExistence type="predicted"/>
<dbReference type="InterPro" id="IPR038177">
    <property type="entry name" value="IAT_beta_sf"/>
</dbReference>
<dbReference type="EMBL" id="UGNV01000001">
    <property type="protein sequence ID" value="STX29230.1"/>
    <property type="molecule type" value="Genomic_DNA"/>
</dbReference>